<dbReference type="Proteomes" id="UP000663868">
    <property type="component" value="Unassembled WGS sequence"/>
</dbReference>
<protein>
    <submittedName>
        <fullName evidence="1">Uncharacterized protein</fullName>
    </submittedName>
</protein>
<accession>A0A820PVS3</accession>
<evidence type="ECO:0000313" key="1">
    <source>
        <dbReference type="EMBL" id="CAF4410662.1"/>
    </source>
</evidence>
<dbReference type="EMBL" id="CAJOBB010025729">
    <property type="protein sequence ID" value="CAF4410662.1"/>
    <property type="molecule type" value="Genomic_DNA"/>
</dbReference>
<evidence type="ECO:0000313" key="2">
    <source>
        <dbReference type="Proteomes" id="UP000663868"/>
    </source>
</evidence>
<feature type="non-terminal residue" evidence="1">
    <location>
        <position position="1"/>
    </location>
</feature>
<organism evidence="1 2">
    <name type="scientific">Adineta steineri</name>
    <dbReference type="NCBI Taxonomy" id="433720"/>
    <lineage>
        <taxon>Eukaryota</taxon>
        <taxon>Metazoa</taxon>
        <taxon>Spiralia</taxon>
        <taxon>Gnathifera</taxon>
        <taxon>Rotifera</taxon>
        <taxon>Eurotatoria</taxon>
        <taxon>Bdelloidea</taxon>
        <taxon>Adinetida</taxon>
        <taxon>Adinetidae</taxon>
        <taxon>Adineta</taxon>
    </lineage>
</organism>
<reference evidence="1" key="1">
    <citation type="submission" date="2021-02" db="EMBL/GenBank/DDBJ databases">
        <authorList>
            <person name="Nowell W R."/>
        </authorList>
    </citation>
    <scope>NUCLEOTIDE SEQUENCE</scope>
</reference>
<name>A0A820PVS3_9BILA</name>
<dbReference type="AlphaFoldDB" id="A0A820PVS3"/>
<sequence>GKDTSPMTTDVNPEETLTFKTNDIFQNMHTLLTPPNENETESIITLLFKILHKQRSNDFIGIINNISIQLKTSNCKNISRIGDGYYFLTNILHLSSQMNEQCRLIIEQEIEKLK</sequence>
<comment type="caution">
    <text evidence="1">The sequence shown here is derived from an EMBL/GenBank/DDBJ whole genome shotgun (WGS) entry which is preliminary data.</text>
</comment>
<feature type="non-terminal residue" evidence="1">
    <location>
        <position position="114"/>
    </location>
</feature>
<proteinExistence type="predicted"/>
<gene>
    <name evidence="1" type="ORF">KXQ929_LOCUS51571</name>
</gene>